<accession>X1D3Y7</accession>
<dbReference type="EMBL" id="BART01036887">
    <property type="protein sequence ID" value="GAH15441.1"/>
    <property type="molecule type" value="Genomic_DNA"/>
</dbReference>
<comment type="caution">
    <text evidence="1">The sequence shown here is derived from an EMBL/GenBank/DDBJ whole genome shotgun (WGS) entry which is preliminary data.</text>
</comment>
<organism evidence="1">
    <name type="scientific">marine sediment metagenome</name>
    <dbReference type="NCBI Taxonomy" id="412755"/>
    <lineage>
        <taxon>unclassified sequences</taxon>
        <taxon>metagenomes</taxon>
        <taxon>ecological metagenomes</taxon>
    </lineage>
</organism>
<feature type="non-terminal residue" evidence="1">
    <location>
        <position position="1"/>
    </location>
</feature>
<name>X1D3Y7_9ZZZZ</name>
<gene>
    <name evidence="1" type="ORF">S01H4_61997</name>
</gene>
<dbReference type="AlphaFoldDB" id="X1D3Y7"/>
<proteinExistence type="predicted"/>
<sequence>RAEDSTSSATYGETVRLPATGDLTLPAGTYEIVLSYGWKISHTSTTCRTRLVEDTTTLGETVEHTSESTGDWQYETRTLTKVLTAADYNWSMTFSESGSYTAYVTDCQLSIHRTV</sequence>
<reference evidence="1" key="1">
    <citation type="journal article" date="2014" name="Front. Microbiol.">
        <title>High frequency of phylogenetically diverse reductive dehalogenase-homologous genes in deep subseafloor sedimentary metagenomes.</title>
        <authorList>
            <person name="Kawai M."/>
            <person name="Futagami T."/>
            <person name="Toyoda A."/>
            <person name="Takaki Y."/>
            <person name="Nishi S."/>
            <person name="Hori S."/>
            <person name="Arai W."/>
            <person name="Tsubouchi T."/>
            <person name="Morono Y."/>
            <person name="Uchiyama I."/>
            <person name="Ito T."/>
            <person name="Fujiyama A."/>
            <person name="Inagaki F."/>
            <person name="Takami H."/>
        </authorList>
    </citation>
    <scope>NUCLEOTIDE SEQUENCE</scope>
    <source>
        <strain evidence="1">Expedition CK06-06</strain>
    </source>
</reference>
<evidence type="ECO:0000313" key="1">
    <source>
        <dbReference type="EMBL" id="GAH15441.1"/>
    </source>
</evidence>
<protein>
    <submittedName>
        <fullName evidence="1">Uncharacterized protein</fullName>
    </submittedName>
</protein>